<feature type="transmembrane region" description="Helical" evidence="6">
    <location>
        <begin position="703"/>
        <end position="731"/>
    </location>
</feature>
<dbReference type="EMBL" id="JACHCA010000014">
    <property type="protein sequence ID" value="MBB6130298.1"/>
    <property type="molecule type" value="Genomic_DNA"/>
</dbReference>
<evidence type="ECO:0000256" key="1">
    <source>
        <dbReference type="ARBA" id="ARBA00004651"/>
    </source>
</evidence>
<dbReference type="AlphaFoldDB" id="A0A1N6T9F2"/>
<accession>A0A1N6T9F2</accession>
<feature type="transmembrane region" description="Helical" evidence="6">
    <location>
        <begin position="751"/>
        <end position="776"/>
    </location>
</feature>
<feature type="transmembrane region" description="Helical" evidence="6">
    <location>
        <begin position="670"/>
        <end position="691"/>
    </location>
</feature>
<feature type="domain" description="MacB-like periplasmic core" evidence="8">
    <location>
        <begin position="20"/>
        <end position="237"/>
    </location>
</feature>
<sequence length="790" mass="88413">MIKNYLKIAWRNLIKNKAHTFINMAGLSVGLACSLLIMLWVQNELSVDAFHKNGDRLYSIYERQYFDNKIQGQYNTPGLLAEELKKQIPEIEYATGNSYGGESTFQAGDKILKMTGTDVGDDYLKMFSFSLLQGTAQTALNSPVSMAISRKMAQSFFGSPQAAIGKTIRFENKKDFKVTAVFEDMPKNSSQKYDYLMNWYHFVDANGQVKDWGNNWPATVIMLRADANPASVEKKLTHFLDNLNKDQKKGTFTIEIGIQRFGDLYLHNNFVNGKIEGGRIEYVHLFTIVAIFILLIACINFMNLTTARSVKRAREIGVRKVVGAVRSVLIKQFIGESLLITSLAVVVSLVLLVLLLPVFNQITRKEIELPFNQVGFWVKLAGITLITGLISGSYPALFLSSFNPVKVLKGTMKLDTGTTLFRKGLVIFQFALSVILITATIIISRQMAYVQSTNLGYDRENLIYLPINGELIPKYSTFKDEVVGMPGIESVTRVSNTPTIIENSTGGVQWIGKNPNVNIQFTQISVGYDFVKTMKLKVLAGRDFSKAFVTDSVGYMVNEAALKRIGYKAPIGQPLTQWGKKGKIIGLIKDFHFNSMHEQIMPLIIRLGEQEGYGSLLIRTEPGKTKQALASLETLCKQINPAFPFTYTFSDQEYLKLYQNEQIVTKLSNAFAFLAIFISCLGLLGLAMFTAEQRIKEIGIRKVLGASLGSLFSLLSSEFLVLVIIALMIALPVSWYAMNRWLQGFAYRTSLQWWMFALSGMIIILIATVTVSFQAVKAALIKPIKSLRSE</sequence>
<feature type="domain" description="ABC3 transporter permease C-terminal" evidence="7">
    <location>
        <begin position="670"/>
        <end position="778"/>
    </location>
</feature>
<dbReference type="GO" id="GO:0022857">
    <property type="term" value="F:transmembrane transporter activity"/>
    <property type="evidence" value="ECO:0007669"/>
    <property type="project" value="TreeGrafter"/>
</dbReference>
<name>A0A1N6T9F2_9SPHI</name>
<dbReference type="InterPro" id="IPR003838">
    <property type="entry name" value="ABC3_permease_C"/>
</dbReference>
<feature type="transmembrane region" description="Helical" evidence="6">
    <location>
        <begin position="376"/>
        <end position="399"/>
    </location>
</feature>
<feature type="transmembrane region" description="Helical" evidence="6">
    <location>
        <begin position="282"/>
        <end position="304"/>
    </location>
</feature>
<keyword evidence="4 6" id="KW-1133">Transmembrane helix</keyword>
<evidence type="ECO:0000313" key="10">
    <source>
        <dbReference type="EMBL" id="MBB6130298.1"/>
    </source>
</evidence>
<comment type="caution">
    <text evidence="10">The sequence shown here is derived from an EMBL/GenBank/DDBJ whole genome shotgun (WGS) entry which is preliminary data.</text>
</comment>
<dbReference type="Proteomes" id="UP000548326">
    <property type="component" value="Unassembled WGS sequence"/>
</dbReference>
<evidence type="ECO:0000256" key="5">
    <source>
        <dbReference type="ARBA" id="ARBA00023136"/>
    </source>
</evidence>
<dbReference type="PANTHER" id="PTHR30572">
    <property type="entry name" value="MEMBRANE COMPONENT OF TRANSPORTER-RELATED"/>
    <property type="match status" value="1"/>
</dbReference>
<dbReference type="Pfam" id="PF12704">
    <property type="entry name" value="MacB_PCD"/>
    <property type="match status" value="1"/>
</dbReference>
<keyword evidence="5 6" id="KW-0472">Membrane</keyword>
<proteinExistence type="predicted"/>
<evidence type="ECO:0000256" key="4">
    <source>
        <dbReference type="ARBA" id="ARBA00022989"/>
    </source>
</evidence>
<evidence type="ECO:0000313" key="12">
    <source>
        <dbReference type="Proteomes" id="UP000548326"/>
    </source>
</evidence>
<evidence type="ECO:0000256" key="3">
    <source>
        <dbReference type="ARBA" id="ARBA00022692"/>
    </source>
</evidence>
<dbReference type="OrthoDB" id="1451596at2"/>
<evidence type="ECO:0000256" key="6">
    <source>
        <dbReference type="SAM" id="Phobius"/>
    </source>
</evidence>
<dbReference type="EMBL" id="JACHCB010000002">
    <property type="protein sequence ID" value="MBB6108153.1"/>
    <property type="molecule type" value="Genomic_DNA"/>
</dbReference>
<keyword evidence="2" id="KW-1003">Cell membrane</keyword>
<feature type="transmembrane region" description="Helical" evidence="6">
    <location>
        <begin position="420"/>
        <end position="443"/>
    </location>
</feature>
<evidence type="ECO:0000313" key="9">
    <source>
        <dbReference type="EMBL" id="MBB6108153.1"/>
    </source>
</evidence>
<organism evidence="10 12">
    <name type="scientific">Mucilaginibacter lappiensis</name>
    <dbReference type="NCBI Taxonomy" id="354630"/>
    <lineage>
        <taxon>Bacteria</taxon>
        <taxon>Pseudomonadati</taxon>
        <taxon>Bacteroidota</taxon>
        <taxon>Sphingobacteriia</taxon>
        <taxon>Sphingobacteriales</taxon>
        <taxon>Sphingobacteriaceae</taxon>
        <taxon>Mucilaginibacter</taxon>
    </lineage>
</organism>
<dbReference type="PROSITE" id="PS51257">
    <property type="entry name" value="PROKAR_LIPOPROTEIN"/>
    <property type="match status" value="1"/>
</dbReference>
<dbReference type="STRING" id="354630.SAMN05421821_102611"/>
<evidence type="ECO:0000313" key="11">
    <source>
        <dbReference type="Proteomes" id="UP000541583"/>
    </source>
</evidence>
<keyword evidence="11" id="KW-1185">Reference proteome</keyword>
<keyword evidence="3 6" id="KW-0812">Transmembrane</keyword>
<dbReference type="InterPro" id="IPR025857">
    <property type="entry name" value="MacB_PCD"/>
</dbReference>
<feature type="transmembrane region" description="Helical" evidence="6">
    <location>
        <begin position="21"/>
        <end position="41"/>
    </location>
</feature>
<dbReference type="PANTHER" id="PTHR30572:SF18">
    <property type="entry name" value="ABC-TYPE MACROLIDE FAMILY EXPORT SYSTEM PERMEASE COMPONENT 2"/>
    <property type="match status" value="1"/>
</dbReference>
<dbReference type="InterPro" id="IPR050250">
    <property type="entry name" value="Macrolide_Exporter_MacB"/>
</dbReference>
<gene>
    <name evidence="10" type="ORF">HDF22_004438</name>
    <name evidence="9" type="ORF">HDF23_000888</name>
</gene>
<dbReference type="Pfam" id="PF02687">
    <property type="entry name" value="FtsX"/>
    <property type="match status" value="2"/>
</dbReference>
<evidence type="ECO:0000256" key="2">
    <source>
        <dbReference type="ARBA" id="ARBA00022475"/>
    </source>
</evidence>
<dbReference type="RefSeq" id="WP_076371747.1">
    <property type="nucleotide sequence ID" value="NZ_FTMG01000002.1"/>
</dbReference>
<evidence type="ECO:0000259" key="8">
    <source>
        <dbReference type="Pfam" id="PF12704"/>
    </source>
</evidence>
<dbReference type="Proteomes" id="UP000541583">
    <property type="component" value="Unassembled WGS sequence"/>
</dbReference>
<feature type="domain" description="ABC3 transporter permease C-terminal" evidence="7">
    <location>
        <begin position="288"/>
        <end position="400"/>
    </location>
</feature>
<comment type="subcellular location">
    <subcellularLocation>
        <location evidence="1">Cell membrane</location>
        <topology evidence="1">Multi-pass membrane protein</topology>
    </subcellularLocation>
</comment>
<reference evidence="11 12" key="1">
    <citation type="submission" date="2020-08" db="EMBL/GenBank/DDBJ databases">
        <title>Genomic Encyclopedia of Type Strains, Phase IV (KMG-V): Genome sequencing to study the core and pangenomes of soil and plant-associated prokaryotes.</title>
        <authorList>
            <person name="Whitman W."/>
        </authorList>
    </citation>
    <scope>NUCLEOTIDE SEQUENCE [LARGE SCALE GENOMIC DNA]</scope>
    <source>
        <strain evidence="9 11">ANJLi2</strain>
        <strain evidence="10 12">MP601</strain>
    </source>
</reference>
<dbReference type="GO" id="GO:0005886">
    <property type="term" value="C:plasma membrane"/>
    <property type="evidence" value="ECO:0007669"/>
    <property type="project" value="UniProtKB-SubCell"/>
</dbReference>
<feature type="transmembrane region" description="Helical" evidence="6">
    <location>
        <begin position="338"/>
        <end position="356"/>
    </location>
</feature>
<evidence type="ECO:0000259" key="7">
    <source>
        <dbReference type="Pfam" id="PF02687"/>
    </source>
</evidence>
<protein>
    <submittedName>
        <fullName evidence="9 10">Permease</fullName>
    </submittedName>
</protein>